<proteinExistence type="predicted"/>
<organism evidence="7 8">
    <name type="scientific">Roseovarius rhodophyticola</name>
    <dbReference type="NCBI Taxonomy" id="3080827"/>
    <lineage>
        <taxon>Bacteria</taxon>
        <taxon>Pseudomonadati</taxon>
        <taxon>Pseudomonadota</taxon>
        <taxon>Alphaproteobacteria</taxon>
        <taxon>Rhodobacterales</taxon>
        <taxon>Roseobacteraceae</taxon>
        <taxon>Roseovarius</taxon>
    </lineage>
</organism>
<dbReference type="InterPro" id="IPR001647">
    <property type="entry name" value="HTH_TetR"/>
</dbReference>
<protein>
    <submittedName>
        <fullName evidence="7">Transcriptional regulator BetI</fullName>
    </submittedName>
</protein>
<dbReference type="PANTHER" id="PTHR30055:SF228">
    <property type="entry name" value="TRANSCRIPTIONAL REGULATOR-RELATED"/>
    <property type="match status" value="1"/>
</dbReference>
<dbReference type="InterPro" id="IPR050109">
    <property type="entry name" value="HTH-type_TetR-like_transc_reg"/>
</dbReference>
<gene>
    <name evidence="7" type="primary">betI</name>
    <name evidence="7" type="ORF">RZS32_003440</name>
</gene>
<evidence type="ECO:0000313" key="8">
    <source>
        <dbReference type="Proteomes" id="UP001281305"/>
    </source>
</evidence>
<keyword evidence="1" id="KW-0678">Repressor</keyword>
<dbReference type="InterPro" id="IPR036271">
    <property type="entry name" value="Tet_transcr_reg_TetR-rel_C_sf"/>
</dbReference>
<evidence type="ECO:0000313" key="7">
    <source>
        <dbReference type="EMBL" id="WYK18951.1"/>
    </source>
</evidence>
<feature type="DNA-binding region" description="H-T-H motif" evidence="5">
    <location>
        <begin position="31"/>
        <end position="50"/>
    </location>
</feature>
<evidence type="ECO:0000256" key="2">
    <source>
        <dbReference type="ARBA" id="ARBA00023015"/>
    </source>
</evidence>
<evidence type="ECO:0000256" key="5">
    <source>
        <dbReference type="PROSITE-ProRule" id="PRU00335"/>
    </source>
</evidence>
<reference evidence="7 8" key="1">
    <citation type="submission" date="2024-02" db="EMBL/GenBank/DDBJ databases">
        <title>Roseovarius strain W115 nov., isolated from a marine algae.</title>
        <authorList>
            <person name="Lee M.W."/>
            <person name="Lee J.K."/>
            <person name="Kim J.M."/>
            <person name="Choi D.G."/>
            <person name="Baek J.H."/>
            <person name="Bayburt H."/>
            <person name="Jung J.J."/>
            <person name="Han D.M."/>
            <person name="Jeon C.O."/>
        </authorList>
    </citation>
    <scope>NUCLEOTIDE SEQUENCE [LARGE SCALE GENOMIC DNA]</scope>
    <source>
        <strain evidence="7 8">W115</strain>
    </source>
</reference>
<dbReference type="NCBIfam" id="NF001978">
    <property type="entry name" value="PRK00767.1"/>
    <property type="match status" value="1"/>
</dbReference>
<keyword evidence="2" id="KW-0805">Transcription regulation</keyword>
<sequence length="199" mass="22324">MPKVGMEPVRRRQIIEAVMDCIHSEGFENTSLKAIARYAGVAPSHILYYFGDKNAVIAAVYRHLYVRLGAATRVRLKQSSSPLDRLNAVLEAQVSAEMVTPRVVATWFAISAQAMNTPALARLEKINTRRMTSNIVHDLRSLGFRRNDARTLSLEYLAMVYGLWTLLAHGTVSNADDARNILRRFLEARLSSQKIAQPN</sequence>
<keyword evidence="3 5" id="KW-0238">DNA-binding</keyword>
<dbReference type="RefSeq" id="WP_317055634.1">
    <property type="nucleotide sequence ID" value="NZ_CP146606.1"/>
</dbReference>
<dbReference type="SUPFAM" id="SSF48498">
    <property type="entry name" value="Tetracyclin repressor-like, C-terminal domain"/>
    <property type="match status" value="1"/>
</dbReference>
<dbReference type="Pfam" id="PF13977">
    <property type="entry name" value="TetR_C_6"/>
    <property type="match status" value="1"/>
</dbReference>
<feature type="domain" description="HTH tetR-type" evidence="6">
    <location>
        <begin position="8"/>
        <end position="68"/>
    </location>
</feature>
<dbReference type="PANTHER" id="PTHR30055">
    <property type="entry name" value="HTH-TYPE TRANSCRIPTIONAL REGULATOR RUTR"/>
    <property type="match status" value="1"/>
</dbReference>
<accession>A0ABZ2TGV6</accession>
<dbReference type="SUPFAM" id="SSF46689">
    <property type="entry name" value="Homeodomain-like"/>
    <property type="match status" value="1"/>
</dbReference>
<dbReference type="PROSITE" id="PS50977">
    <property type="entry name" value="HTH_TETR_2"/>
    <property type="match status" value="1"/>
</dbReference>
<name>A0ABZ2TGV6_9RHOB</name>
<evidence type="ECO:0000256" key="3">
    <source>
        <dbReference type="ARBA" id="ARBA00023125"/>
    </source>
</evidence>
<dbReference type="InterPro" id="IPR009057">
    <property type="entry name" value="Homeodomain-like_sf"/>
</dbReference>
<keyword evidence="8" id="KW-1185">Reference proteome</keyword>
<dbReference type="Gene3D" id="1.10.357.10">
    <property type="entry name" value="Tetracycline Repressor, domain 2"/>
    <property type="match status" value="1"/>
</dbReference>
<dbReference type="EMBL" id="CP146606">
    <property type="protein sequence ID" value="WYK18951.1"/>
    <property type="molecule type" value="Genomic_DNA"/>
</dbReference>
<dbReference type="Proteomes" id="UP001281305">
    <property type="component" value="Chromosome"/>
</dbReference>
<dbReference type="InterPro" id="IPR039538">
    <property type="entry name" value="BetI_C"/>
</dbReference>
<dbReference type="Pfam" id="PF00440">
    <property type="entry name" value="TetR_N"/>
    <property type="match status" value="1"/>
</dbReference>
<keyword evidence="4" id="KW-0804">Transcription</keyword>
<evidence type="ECO:0000256" key="4">
    <source>
        <dbReference type="ARBA" id="ARBA00023163"/>
    </source>
</evidence>
<evidence type="ECO:0000256" key="1">
    <source>
        <dbReference type="ARBA" id="ARBA00022491"/>
    </source>
</evidence>
<evidence type="ECO:0000259" key="6">
    <source>
        <dbReference type="PROSITE" id="PS50977"/>
    </source>
</evidence>